<accession>A0AA38WZC1</accession>
<sequence length="256" mass="28831">MASEETLELVVDRFLRPMPSLIFHQRTTPHVHSQILLGGSHVTPTPARSDLEPQASLEPSVLKRTHQQLVYLDINSLSLTEFLAAFHGLVAILLATILSLNHQSRNPSPPTDLLDLWSKWRQQLSVKLPRELDSNLSAWQAWYMAETARRSLLCVILIDGILEVVEKGYCSYRPMVESMPFDARTGLWEADTEQDWLTALSQHGGEESSLISWAEFIEAGDIEPRPKYDGMLQRMLLAIHYGKAAADLQDTKNCAS</sequence>
<gene>
    <name evidence="1" type="ORF">H2200_011431</name>
</gene>
<dbReference type="Proteomes" id="UP001172673">
    <property type="component" value="Unassembled WGS sequence"/>
</dbReference>
<evidence type="ECO:0000313" key="1">
    <source>
        <dbReference type="EMBL" id="KAJ9603909.1"/>
    </source>
</evidence>
<evidence type="ECO:0000313" key="2">
    <source>
        <dbReference type="Proteomes" id="UP001172673"/>
    </source>
</evidence>
<proteinExistence type="predicted"/>
<keyword evidence="2" id="KW-1185">Reference proteome</keyword>
<name>A0AA38WZC1_9EURO</name>
<reference evidence="1" key="1">
    <citation type="submission" date="2022-10" db="EMBL/GenBank/DDBJ databases">
        <title>Culturing micro-colonial fungi from biological soil crusts in the Mojave desert and describing Neophaeococcomyces mojavensis, and introducing the new genera and species Taxawa tesnikishii.</title>
        <authorList>
            <person name="Kurbessoian T."/>
            <person name="Stajich J.E."/>
        </authorList>
    </citation>
    <scope>NUCLEOTIDE SEQUENCE</scope>
    <source>
        <strain evidence="1">TK_41</strain>
    </source>
</reference>
<dbReference type="EMBL" id="JAPDRK010000020">
    <property type="protein sequence ID" value="KAJ9603909.1"/>
    <property type="molecule type" value="Genomic_DNA"/>
</dbReference>
<comment type="caution">
    <text evidence="1">The sequence shown here is derived from an EMBL/GenBank/DDBJ whole genome shotgun (WGS) entry which is preliminary data.</text>
</comment>
<organism evidence="1 2">
    <name type="scientific">Cladophialophora chaetospira</name>
    <dbReference type="NCBI Taxonomy" id="386627"/>
    <lineage>
        <taxon>Eukaryota</taxon>
        <taxon>Fungi</taxon>
        <taxon>Dikarya</taxon>
        <taxon>Ascomycota</taxon>
        <taxon>Pezizomycotina</taxon>
        <taxon>Eurotiomycetes</taxon>
        <taxon>Chaetothyriomycetidae</taxon>
        <taxon>Chaetothyriales</taxon>
        <taxon>Herpotrichiellaceae</taxon>
        <taxon>Cladophialophora</taxon>
    </lineage>
</organism>
<evidence type="ECO:0008006" key="3">
    <source>
        <dbReference type="Google" id="ProtNLM"/>
    </source>
</evidence>
<dbReference type="AlphaFoldDB" id="A0AA38WZC1"/>
<protein>
    <recommendedName>
        <fullName evidence="3">Transcription factor domain-containing protein</fullName>
    </recommendedName>
</protein>